<dbReference type="InterPro" id="IPR005358">
    <property type="entry name" value="Puta_zinc/iron-chelating_dom"/>
</dbReference>
<gene>
    <name evidence="1" type="ORF">GCM10011339_20700</name>
</gene>
<reference evidence="2" key="1">
    <citation type="journal article" date="2019" name="Int. J. Syst. Evol. Microbiol.">
        <title>The Global Catalogue of Microorganisms (GCM) 10K type strain sequencing project: providing services to taxonomists for standard genome sequencing and annotation.</title>
        <authorList>
            <consortium name="The Broad Institute Genomics Platform"/>
            <consortium name="The Broad Institute Genome Sequencing Center for Infectious Disease"/>
            <person name="Wu L."/>
            <person name="Ma J."/>
        </authorList>
    </citation>
    <scope>NUCLEOTIDE SEQUENCE [LARGE SCALE GENOMIC DNA]</scope>
    <source>
        <strain evidence="2">CGMCC 1.15407</strain>
    </source>
</reference>
<protein>
    <recommendedName>
        <fullName evidence="3">YkgJ family cysteine cluster protein</fullName>
    </recommendedName>
</protein>
<dbReference type="Proteomes" id="UP000647339">
    <property type="component" value="Unassembled WGS sequence"/>
</dbReference>
<comment type="caution">
    <text evidence="1">The sequence shown here is derived from an EMBL/GenBank/DDBJ whole genome shotgun (WGS) entry which is preliminary data.</text>
</comment>
<dbReference type="RefSeq" id="WP_137401412.1">
    <property type="nucleotide sequence ID" value="NZ_BMIU01000009.1"/>
</dbReference>
<organism evidence="1 2">
    <name type="scientific">Echinicola rosea</name>
    <dbReference type="NCBI Taxonomy" id="1807691"/>
    <lineage>
        <taxon>Bacteria</taxon>
        <taxon>Pseudomonadati</taxon>
        <taxon>Bacteroidota</taxon>
        <taxon>Cytophagia</taxon>
        <taxon>Cytophagales</taxon>
        <taxon>Cyclobacteriaceae</taxon>
        <taxon>Echinicola</taxon>
    </lineage>
</organism>
<evidence type="ECO:0000313" key="2">
    <source>
        <dbReference type="Proteomes" id="UP000647339"/>
    </source>
</evidence>
<evidence type="ECO:0000313" key="1">
    <source>
        <dbReference type="EMBL" id="GGF32397.1"/>
    </source>
</evidence>
<accession>A0ABQ1V2B7</accession>
<dbReference type="EMBL" id="BMIU01000009">
    <property type="protein sequence ID" value="GGF32397.1"/>
    <property type="molecule type" value="Genomic_DNA"/>
</dbReference>
<evidence type="ECO:0008006" key="3">
    <source>
        <dbReference type="Google" id="ProtNLM"/>
    </source>
</evidence>
<sequence length="197" mass="21943">MNLIEKSLAVNELFKDLAIETQQFNEQSHLKCLSGCGKCCANPSVPATVLEFLPLAFEFYHSGLAEGILAQLEAAGEDSYCIVLNQMTIAGRGGLCSHYSHRGLICRLFGSSARRNREGKKELITCKLIKEDQSKQYQIVSAAIQNGLEIPGSADYYTRLFAIDFHLAEQQYPINLAIRKALEAVFSFYYYIEGEAV</sequence>
<proteinExistence type="predicted"/>
<name>A0ABQ1V2B7_9BACT</name>
<dbReference type="Pfam" id="PF03692">
    <property type="entry name" value="CxxCxxCC"/>
    <property type="match status" value="1"/>
</dbReference>
<keyword evidence="2" id="KW-1185">Reference proteome</keyword>